<keyword evidence="2" id="KW-1185">Reference proteome</keyword>
<dbReference type="Pfam" id="PF13783">
    <property type="entry name" value="DUF4177"/>
    <property type="match status" value="1"/>
</dbReference>
<comment type="caution">
    <text evidence="1">The sequence shown here is derived from an EMBL/GenBank/DDBJ whole genome shotgun (WGS) entry which is preliminary data.</text>
</comment>
<protein>
    <submittedName>
        <fullName evidence="1">DUF4177 domain-containing protein</fullName>
    </submittedName>
</protein>
<dbReference type="RefSeq" id="WP_143871895.1">
    <property type="nucleotide sequence ID" value="NZ_CP041660.1"/>
</dbReference>
<reference evidence="1 2" key="1">
    <citation type="submission" date="2024-06" db="EMBL/GenBank/DDBJ databases">
        <authorList>
            <person name="Chen R.Y."/>
        </authorList>
    </citation>
    <scope>NUCLEOTIDE SEQUENCE [LARGE SCALE GENOMIC DNA]</scope>
    <source>
        <strain evidence="1 2">D2</strain>
    </source>
</reference>
<dbReference type="Proteomes" id="UP001467690">
    <property type="component" value="Unassembled WGS sequence"/>
</dbReference>
<dbReference type="InterPro" id="IPR025234">
    <property type="entry name" value="YjzH-like"/>
</dbReference>
<organism evidence="1 2">
    <name type="scientific">Catenovulum sediminis</name>
    <dbReference type="NCBI Taxonomy" id="1740262"/>
    <lineage>
        <taxon>Bacteria</taxon>
        <taxon>Pseudomonadati</taxon>
        <taxon>Pseudomonadota</taxon>
        <taxon>Gammaproteobacteria</taxon>
        <taxon>Alteromonadales</taxon>
        <taxon>Alteromonadaceae</taxon>
        <taxon>Catenovulum</taxon>
    </lineage>
</organism>
<sequence>MAKYDEYKVMHVVEGGCGTLLLGSSGLPMKKLESTLNQEAADGWELVFQVIENKRFWLFWTREAVIITLGRKHA</sequence>
<evidence type="ECO:0000313" key="2">
    <source>
        <dbReference type="Proteomes" id="UP001467690"/>
    </source>
</evidence>
<proteinExistence type="predicted"/>
<name>A0ABV1RH02_9ALTE</name>
<accession>A0ABV1RH02</accession>
<dbReference type="EMBL" id="JBELOE010000185">
    <property type="protein sequence ID" value="MER2492026.1"/>
    <property type="molecule type" value="Genomic_DNA"/>
</dbReference>
<gene>
    <name evidence="1" type="ORF">ABS311_09045</name>
</gene>
<evidence type="ECO:0000313" key="1">
    <source>
        <dbReference type="EMBL" id="MER2492026.1"/>
    </source>
</evidence>